<name>A0ABT8TGY7_9GAMM</name>
<comment type="catalytic activity">
    <reaction evidence="9">
        <text>2 5-aminolevulinate = porphobilinogen + 2 H2O + H(+)</text>
        <dbReference type="Rhea" id="RHEA:24064"/>
        <dbReference type="ChEBI" id="CHEBI:15377"/>
        <dbReference type="ChEBI" id="CHEBI:15378"/>
        <dbReference type="ChEBI" id="CHEBI:58126"/>
        <dbReference type="ChEBI" id="CHEBI:356416"/>
        <dbReference type="EC" id="4.2.1.24"/>
    </reaction>
</comment>
<evidence type="ECO:0000256" key="7">
    <source>
        <dbReference type="ARBA" id="ARBA00023244"/>
    </source>
</evidence>
<keyword evidence="7" id="KW-0627">Porphyrin biosynthesis</keyword>
<evidence type="ECO:0000256" key="2">
    <source>
        <dbReference type="ARBA" id="ARBA00008055"/>
    </source>
</evidence>
<evidence type="ECO:0000256" key="6">
    <source>
        <dbReference type="ARBA" id="ARBA00023239"/>
    </source>
</evidence>
<organism evidence="11 12">
    <name type="scientific">Gilvimarinus algae</name>
    <dbReference type="NCBI Taxonomy" id="3058037"/>
    <lineage>
        <taxon>Bacteria</taxon>
        <taxon>Pseudomonadati</taxon>
        <taxon>Pseudomonadota</taxon>
        <taxon>Gammaproteobacteria</taxon>
        <taxon>Cellvibrionales</taxon>
        <taxon>Cellvibrionaceae</taxon>
        <taxon>Gilvimarinus</taxon>
    </lineage>
</organism>
<dbReference type="InterPro" id="IPR013785">
    <property type="entry name" value="Aldolase_TIM"/>
</dbReference>
<dbReference type="Pfam" id="PF00490">
    <property type="entry name" value="ALAD"/>
    <property type="match status" value="1"/>
</dbReference>
<keyword evidence="5" id="KW-0350">Heme biosynthesis</keyword>
<comment type="pathway">
    <text evidence="1">Porphyrin-containing compound metabolism; protoporphyrin-IX biosynthesis; coproporphyrinogen-III from 5-aminolevulinate: step 1/4.</text>
</comment>
<dbReference type="Proteomes" id="UP001168380">
    <property type="component" value="Unassembled WGS sequence"/>
</dbReference>
<dbReference type="EMBL" id="JAULRT010000060">
    <property type="protein sequence ID" value="MDO3383265.1"/>
    <property type="molecule type" value="Genomic_DNA"/>
</dbReference>
<comment type="caution">
    <text evidence="11">The sequence shown here is derived from an EMBL/GenBank/DDBJ whole genome shotgun (WGS) entry which is preliminary data.</text>
</comment>
<evidence type="ECO:0000256" key="8">
    <source>
        <dbReference type="ARBA" id="ARBA00032837"/>
    </source>
</evidence>
<dbReference type="InterPro" id="IPR001731">
    <property type="entry name" value="ALAD"/>
</dbReference>
<evidence type="ECO:0000256" key="9">
    <source>
        <dbReference type="ARBA" id="ARBA00047651"/>
    </source>
</evidence>
<evidence type="ECO:0000256" key="5">
    <source>
        <dbReference type="ARBA" id="ARBA00023133"/>
    </source>
</evidence>
<protein>
    <recommendedName>
        <fullName evidence="4">Delta-aminolevulinic acid dehydratase</fullName>
        <ecNumber evidence="3">4.2.1.24</ecNumber>
    </recommendedName>
    <alternativeName>
        <fullName evidence="8">Porphobilinogen synthase</fullName>
    </alternativeName>
</protein>
<dbReference type="EC" id="4.2.1.24" evidence="3"/>
<keyword evidence="6" id="KW-0456">Lyase</keyword>
<evidence type="ECO:0000256" key="1">
    <source>
        <dbReference type="ARBA" id="ARBA00004694"/>
    </source>
</evidence>
<accession>A0ABT8TGY7</accession>
<reference evidence="11" key="1">
    <citation type="submission" date="2023-07" db="EMBL/GenBank/DDBJ databases">
        <title>Gilvimarinus algae sp. nov., isolated from the surface of Kelp.</title>
        <authorList>
            <person name="Sun Y.Y."/>
            <person name="Gong Y."/>
            <person name="Du Z.J."/>
        </authorList>
    </citation>
    <scope>NUCLEOTIDE SEQUENCE</scope>
    <source>
        <strain evidence="11">SDUM040014</strain>
    </source>
</reference>
<evidence type="ECO:0000256" key="3">
    <source>
        <dbReference type="ARBA" id="ARBA00012053"/>
    </source>
</evidence>
<comment type="similarity">
    <text evidence="2 10">Belongs to the ALAD family.</text>
</comment>
<evidence type="ECO:0000256" key="10">
    <source>
        <dbReference type="RuleBase" id="RU004161"/>
    </source>
</evidence>
<evidence type="ECO:0000313" key="12">
    <source>
        <dbReference type="Proteomes" id="UP001168380"/>
    </source>
</evidence>
<dbReference type="Gene3D" id="3.20.20.70">
    <property type="entry name" value="Aldolase class I"/>
    <property type="match status" value="1"/>
</dbReference>
<dbReference type="PRINTS" id="PR00144">
    <property type="entry name" value="DALDHYDRTASE"/>
</dbReference>
<sequence length="60" mass="6644">MPAFAYQVIGEYSLHKMAFEQGIIGDEVILESLKCIKRAGAASLTYFAKEAARRLTSNHP</sequence>
<evidence type="ECO:0000256" key="4">
    <source>
        <dbReference type="ARBA" id="ARBA00020771"/>
    </source>
</evidence>
<proteinExistence type="inferred from homology"/>
<dbReference type="SUPFAM" id="SSF51569">
    <property type="entry name" value="Aldolase"/>
    <property type="match status" value="1"/>
</dbReference>
<gene>
    <name evidence="11" type="ORF">QWI16_13875</name>
</gene>
<evidence type="ECO:0000313" key="11">
    <source>
        <dbReference type="EMBL" id="MDO3383265.1"/>
    </source>
</evidence>
<keyword evidence="12" id="KW-1185">Reference proteome</keyword>